<reference evidence="1 2" key="1">
    <citation type="submission" date="2013-03" db="EMBL/GenBank/DDBJ databases">
        <title>Salinisphaera dokdonensis CL-ES53 Genome Sequencing.</title>
        <authorList>
            <person name="Li C."/>
            <person name="Lai Q."/>
            <person name="Shao Z."/>
        </authorList>
    </citation>
    <scope>NUCLEOTIDE SEQUENCE [LARGE SCALE GENOMIC DNA]</scope>
    <source>
        <strain evidence="1 2">CL-ES53</strain>
    </source>
</reference>
<dbReference type="EMBL" id="APND01000002">
    <property type="protein sequence ID" value="MES1928871.1"/>
    <property type="molecule type" value="Genomic_DNA"/>
</dbReference>
<organism evidence="1 2">
    <name type="scientific">Salinisphaera dokdonensis CL-ES53</name>
    <dbReference type="NCBI Taxonomy" id="1304272"/>
    <lineage>
        <taxon>Bacteria</taxon>
        <taxon>Pseudomonadati</taxon>
        <taxon>Pseudomonadota</taxon>
        <taxon>Gammaproteobacteria</taxon>
        <taxon>Salinisphaerales</taxon>
        <taxon>Salinisphaeraceae</taxon>
        <taxon>Salinisphaera</taxon>
    </lineage>
</organism>
<protein>
    <submittedName>
        <fullName evidence="1">Uncharacterized protein</fullName>
    </submittedName>
</protein>
<name>A0ABV2AZ01_9GAMM</name>
<proteinExistence type="predicted"/>
<keyword evidence="2" id="KW-1185">Reference proteome</keyword>
<dbReference type="Proteomes" id="UP001460888">
    <property type="component" value="Unassembled WGS sequence"/>
</dbReference>
<evidence type="ECO:0000313" key="1">
    <source>
        <dbReference type="EMBL" id="MES1928871.1"/>
    </source>
</evidence>
<evidence type="ECO:0000313" key="2">
    <source>
        <dbReference type="Proteomes" id="UP001460888"/>
    </source>
</evidence>
<comment type="caution">
    <text evidence="1">The sequence shown here is derived from an EMBL/GenBank/DDBJ whole genome shotgun (WGS) entry which is preliminary data.</text>
</comment>
<gene>
    <name evidence="1" type="ORF">SADO_06442</name>
</gene>
<accession>A0ABV2AZ01</accession>
<sequence>MRRLLLTHSLIVLYGGDLMLKKAWPLLVFVLLIYTSAASAESMTAAELIEKARADSREIEELKKVMESPDRNLRLSAFELMMNSDNSVYRELAIEAGLSSTDNLLRSLALKGTIFNMDALYIDLSVDENAPEDAQKKAREMLGNEVPRLVIQLTSKNPEHDSMEVNANGRRGGAEVQGINFVFKTSYRAGTLSLKDGAVLQGPVSINSIRFIGTAKLR</sequence>